<accession>J0P3G9</accession>
<sequence>MGHSKGQLLDGGWPLFFGGEMIFLGLPLPLVGSLPFGLAGLLGPAPPLAAGSGALRHPPGSSACGPLGL</sequence>
<dbReference type="Proteomes" id="UP000005113">
    <property type="component" value="Unassembled WGS sequence"/>
</dbReference>
<feature type="transmembrane region" description="Helical" evidence="1">
    <location>
        <begin position="21"/>
        <end position="42"/>
    </location>
</feature>
<dbReference type="HOGENOM" id="CLU_2773533_0_0_10"/>
<protein>
    <submittedName>
        <fullName evidence="2">Uncharacterized protein</fullName>
    </submittedName>
</protein>
<keyword evidence="1" id="KW-1133">Transmembrane helix</keyword>
<dbReference type="AlphaFoldDB" id="J0P3G9"/>
<evidence type="ECO:0000313" key="3">
    <source>
        <dbReference type="Proteomes" id="UP000005113"/>
    </source>
</evidence>
<evidence type="ECO:0000313" key="2">
    <source>
        <dbReference type="EMBL" id="EJF54359.1"/>
    </source>
</evidence>
<organism evidence="2 3">
    <name type="scientific">Saprospira grandis DSM 2844</name>
    <dbReference type="NCBI Taxonomy" id="694433"/>
    <lineage>
        <taxon>Bacteria</taxon>
        <taxon>Pseudomonadati</taxon>
        <taxon>Bacteroidota</taxon>
        <taxon>Saprospiria</taxon>
        <taxon>Saprospirales</taxon>
        <taxon>Saprospiraceae</taxon>
        <taxon>Saprospira</taxon>
    </lineage>
</organism>
<name>J0P3G9_9BACT</name>
<keyword evidence="1" id="KW-0812">Transmembrane</keyword>
<reference evidence="3" key="1">
    <citation type="journal article" date="2012" name="Stand. Genomic Sci.">
        <title>Permanent draft genome sequence of the gliding predator Saprospira grandis strain Sa g1 (= HR1).</title>
        <authorList>
            <person name="Mavromatis K."/>
            <person name="Chertkov O."/>
            <person name="Lapidus A."/>
            <person name="Nolan M."/>
            <person name="Lucas S."/>
            <person name="Tice H."/>
            <person name="Del Rio T.G."/>
            <person name="Cheng J.F."/>
            <person name="Han C."/>
            <person name="Tapia R."/>
            <person name="Bruce D."/>
            <person name="Goodwin L.A."/>
            <person name="Pitluck S."/>
            <person name="Huntemann M."/>
            <person name="Liolios K."/>
            <person name="Pagani I."/>
            <person name="Ivanova N."/>
            <person name="Mikhailova N."/>
            <person name="Pati A."/>
            <person name="Chen A."/>
            <person name="Palaniappan K."/>
            <person name="Land M."/>
            <person name="Brambilla E.M."/>
            <person name="Rohde M."/>
            <person name="Spring S."/>
            <person name="Goker M."/>
            <person name="Detter J.C."/>
            <person name="Bristow J."/>
            <person name="Eisen J.A."/>
            <person name="Markowitz V."/>
            <person name="Hugenholtz P."/>
            <person name="Kyrpides N.C."/>
            <person name="Klenk H.P."/>
            <person name="Woyke T."/>
        </authorList>
    </citation>
    <scope>NUCLEOTIDE SEQUENCE [LARGE SCALE GENOMIC DNA]</scope>
    <source>
        <strain evidence="3">DSM 2844</strain>
    </source>
</reference>
<proteinExistence type="predicted"/>
<dbReference type="EMBL" id="JH719942">
    <property type="protein sequence ID" value="EJF54359.1"/>
    <property type="molecule type" value="Genomic_DNA"/>
</dbReference>
<keyword evidence="1" id="KW-0472">Membrane</keyword>
<gene>
    <name evidence="2" type="ORF">SapgrDRAFT_2703</name>
</gene>
<evidence type="ECO:0000256" key="1">
    <source>
        <dbReference type="SAM" id="Phobius"/>
    </source>
</evidence>